<proteinExistence type="predicted"/>
<protein>
    <submittedName>
        <fullName evidence="1">Uncharacterized protein</fullName>
    </submittedName>
</protein>
<dbReference type="Proteomes" id="UP001054945">
    <property type="component" value="Unassembled WGS sequence"/>
</dbReference>
<dbReference type="EMBL" id="BPLR01019677">
    <property type="protein sequence ID" value="GIX70437.1"/>
    <property type="molecule type" value="Genomic_DNA"/>
</dbReference>
<evidence type="ECO:0000313" key="1">
    <source>
        <dbReference type="EMBL" id="GIX70437.1"/>
    </source>
</evidence>
<organism evidence="1 2">
    <name type="scientific">Caerostris extrusa</name>
    <name type="common">Bark spider</name>
    <name type="synonym">Caerostris bankana</name>
    <dbReference type="NCBI Taxonomy" id="172846"/>
    <lineage>
        <taxon>Eukaryota</taxon>
        <taxon>Metazoa</taxon>
        <taxon>Ecdysozoa</taxon>
        <taxon>Arthropoda</taxon>
        <taxon>Chelicerata</taxon>
        <taxon>Arachnida</taxon>
        <taxon>Araneae</taxon>
        <taxon>Araneomorphae</taxon>
        <taxon>Entelegynae</taxon>
        <taxon>Araneoidea</taxon>
        <taxon>Araneidae</taxon>
        <taxon>Caerostris</taxon>
    </lineage>
</organism>
<name>A0AAV4MFK5_CAEEX</name>
<gene>
    <name evidence="1" type="ORF">CEXT_221161</name>
</gene>
<evidence type="ECO:0000313" key="2">
    <source>
        <dbReference type="Proteomes" id="UP001054945"/>
    </source>
</evidence>
<dbReference type="AlphaFoldDB" id="A0AAV4MFK5"/>
<accession>A0AAV4MFK5</accession>
<keyword evidence="2" id="KW-1185">Reference proteome</keyword>
<reference evidence="1 2" key="1">
    <citation type="submission" date="2021-06" db="EMBL/GenBank/DDBJ databases">
        <title>Caerostris extrusa draft genome.</title>
        <authorList>
            <person name="Kono N."/>
            <person name="Arakawa K."/>
        </authorList>
    </citation>
    <scope>NUCLEOTIDE SEQUENCE [LARGE SCALE GENOMIC DNA]</scope>
</reference>
<comment type="caution">
    <text evidence="1">The sequence shown here is derived from an EMBL/GenBank/DDBJ whole genome shotgun (WGS) entry which is preliminary data.</text>
</comment>
<sequence>MVCNSATYRNLENGALNTKFLQFFTTPTSYPLIWLTRSRNKKAHRLQNLHRRHLICRDGISPEGGMFVWSFHSRVGGADAELRWRVILCGGVRGLLRNE</sequence>